<name>A0A8H4KWS0_9HYPO</name>
<dbReference type="OrthoDB" id="3350591at2759"/>
<organism evidence="1 2">
    <name type="scientific">Fusarium austroafricanum</name>
    <dbReference type="NCBI Taxonomy" id="2364996"/>
    <lineage>
        <taxon>Eukaryota</taxon>
        <taxon>Fungi</taxon>
        <taxon>Dikarya</taxon>
        <taxon>Ascomycota</taxon>
        <taxon>Pezizomycotina</taxon>
        <taxon>Sordariomycetes</taxon>
        <taxon>Hypocreomycetidae</taxon>
        <taxon>Hypocreales</taxon>
        <taxon>Nectriaceae</taxon>
        <taxon>Fusarium</taxon>
        <taxon>Fusarium concolor species complex</taxon>
    </lineage>
</organism>
<dbReference type="Pfam" id="PF12311">
    <property type="entry name" value="DUF3632"/>
    <property type="match status" value="1"/>
</dbReference>
<comment type="caution">
    <text evidence="1">The sequence shown here is derived from an EMBL/GenBank/DDBJ whole genome shotgun (WGS) entry which is preliminary data.</text>
</comment>
<accession>A0A8H4KWS0</accession>
<evidence type="ECO:0000313" key="1">
    <source>
        <dbReference type="EMBL" id="KAF4457099.1"/>
    </source>
</evidence>
<dbReference type="EMBL" id="JAADJG010000034">
    <property type="protein sequence ID" value="KAF4457099.1"/>
    <property type="molecule type" value="Genomic_DNA"/>
</dbReference>
<keyword evidence="2" id="KW-1185">Reference proteome</keyword>
<protein>
    <submittedName>
        <fullName evidence="1">Uncharacterized protein</fullName>
    </submittedName>
</protein>
<dbReference type="InterPro" id="IPR053204">
    <property type="entry name" value="Oxopyrrolidines_Biosynth-assoc"/>
</dbReference>
<dbReference type="PANTHER" id="PTHR38797:SF4">
    <property type="entry name" value="NUCLEAR PORE COMPLEX PROTEIN NUP85"/>
    <property type="match status" value="1"/>
</dbReference>
<gene>
    <name evidence="1" type="ORF">F53441_887</name>
</gene>
<dbReference type="Proteomes" id="UP000605986">
    <property type="component" value="Unassembled WGS sequence"/>
</dbReference>
<proteinExistence type="predicted"/>
<dbReference type="InterPro" id="IPR022085">
    <property type="entry name" value="OpdG"/>
</dbReference>
<dbReference type="AlphaFoldDB" id="A0A8H4KWS0"/>
<dbReference type="PANTHER" id="PTHR38797">
    <property type="entry name" value="NUCLEAR PORE COMPLEX PROTEIN NUP85-RELATED"/>
    <property type="match status" value="1"/>
</dbReference>
<sequence length="248" mass="27066">MTDIKKLLSDSAVSADDAAQRLAGPALEALQNDQGYEDKLNNLWLDVFTAAEQTPHGEQGKLVETLQAIKNMPQANETGKKIVVWGEETQWNELPMFGGLAREQLDVAQEKSHDSYVNVNGFFARVTAAGVNDLSLFGLWAMRDALEDPAADKIAQQTSPMLLNASLVWMIYASGALAQASRNGKQFDGKIAKPGASLAEFKDEAGWRGFCNDRWKIWQDRLSDLNKAGISAHSKSLLTQALESAAKA</sequence>
<reference evidence="1" key="1">
    <citation type="submission" date="2020-01" db="EMBL/GenBank/DDBJ databases">
        <title>Identification and distribution of gene clusters putatively required for synthesis of sphingolipid metabolism inhibitors in phylogenetically diverse species of the filamentous fungus Fusarium.</title>
        <authorList>
            <person name="Kim H.-S."/>
            <person name="Busman M."/>
            <person name="Brown D.W."/>
            <person name="Divon H."/>
            <person name="Uhlig S."/>
            <person name="Proctor R.H."/>
        </authorList>
    </citation>
    <scope>NUCLEOTIDE SEQUENCE</scope>
    <source>
        <strain evidence="1">NRRL 53441</strain>
    </source>
</reference>
<evidence type="ECO:0000313" key="2">
    <source>
        <dbReference type="Proteomes" id="UP000605986"/>
    </source>
</evidence>